<dbReference type="GO" id="GO:0006406">
    <property type="term" value="P:mRNA export from nucleus"/>
    <property type="evidence" value="ECO:0007669"/>
    <property type="project" value="TreeGrafter"/>
</dbReference>
<proteinExistence type="predicted"/>
<evidence type="ECO:0000313" key="5">
    <source>
        <dbReference type="EMBL" id="CEM33853.1"/>
    </source>
</evidence>
<dbReference type="PANTHER" id="PTHR19965:SF35">
    <property type="entry name" value="RNA ANNEALING PROTEIN YRA1"/>
    <property type="match status" value="1"/>
</dbReference>
<dbReference type="VEuPathDB" id="CryptoDB:Cvel_5170"/>
<evidence type="ECO:0000256" key="1">
    <source>
        <dbReference type="ARBA" id="ARBA00022884"/>
    </source>
</evidence>
<dbReference type="SMART" id="SM00360">
    <property type="entry name" value="RRM"/>
    <property type="match status" value="1"/>
</dbReference>
<organism evidence="5">
    <name type="scientific">Chromera velia CCMP2878</name>
    <dbReference type="NCBI Taxonomy" id="1169474"/>
    <lineage>
        <taxon>Eukaryota</taxon>
        <taxon>Sar</taxon>
        <taxon>Alveolata</taxon>
        <taxon>Colpodellida</taxon>
        <taxon>Chromeraceae</taxon>
        <taxon>Chromera</taxon>
    </lineage>
</organism>
<dbReference type="Pfam" id="PF00076">
    <property type="entry name" value="RRM_1"/>
    <property type="match status" value="1"/>
</dbReference>
<dbReference type="SUPFAM" id="SSF54928">
    <property type="entry name" value="RNA-binding domain, RBD"/>
    <property type="match status" value="1"/>
</dbReference>
<feature type="region of interest" description="Disordered" evidence="3">
    <location>
        <begin position="124"/>
        <end position="144"/>
    </location>
</feature>
<dbReference type="EMBL" id="CDMZ01001524">
    <property type="protein sequence ID" value="CEM33853.1"/>
    <property type="molecule type" value="Genomic_DNA"/>
</dbReference>
<dbReference type="AlphaFoldDB" id="A0A0G4GT11"/>
<dbReference type="GO" id="GO:0003729">
    <property type="term" value="F:mRNA binding"/>
    <property type="evidence" value="ECO:0007669"/>
    <property type="project" value="TreeGrafter"/>
</dbReference>
<reference evidence="5" key="1">
    <citation type="submission" date="2014-11" db="EMBL/GenBank/DDBJ databases">
        <authorList>
            <person name="Otto D Thomas"/>
            <person name="Naeem Raeece"/>
        </authorList>
    </citation>
    <scope>NUCLEOTIDE SEQUENCE</scope>
</reference>
<keyword evidence="1 2" id="KW-0694">RNA-binding</keyword>
<feature type="compositionally biased region" description="Gly residues" evidence="3">
    <location>
        <begin position="124"/>
        <end position="138"/>
    </location>
</feature>
<sequence>MDLSLDDLINRSKGPGGGGGGGGGSSRGRGGGSRGGGGGGRGRGGRQPNPRRPPDVAVLKRGSGFSGGRGGRARLRPANPDGQWGHDGFHAMNGGGARLRPARAVTMNGSGGPRSVVLRSAGGGGVASMGRGGGGPRGPGRDAFGRKVKISNLEHSTMKDDLKELFESVGMVEDVWIDYGKDDRSMGSGGALFQNPGDAEAAVRMFNGKMIDSKRVLVEIDSTPYRAQKFRDATPW</sequence>
<protein>
    <recommendedName>
        <fullName evidence="4">RRM domain-containing protein</fullName>
    </recommendedName>
</protein>
<evidence type="ECO:0000256" key="3">
    <source>
        <dbReference type="SAM" id="MobiDB-lite"/>
    </source>
</evidence>
<dbReference type="PROSITE" id="PS50102">
    <property type="entry name" value="RRM"/>
    <property type="match status" value="1"/>
</dbReference>
<feature type="region of interest" description="Disordered" evidence="3">
    <location>
        <begin position="1"/>
        <end position="86"/>
    </location>
</feature>
<gene>
    <name evidence="5" type="ORF">Cvel_5170</name>
</gene>
<dbReference type="PANTHER" id="PTHR19965">
    <property type="entry name" value="RNA AND EXPORT FACTOR BINDING PROTEIN"/>
    <property type="match status" value="1"/>
</dbReference>
<dbReference type="InterPro" id="IPR012677">
    <property type="entry name" value="Nucleotide-bd_a/b_plait_sf"/>
</dbReference>
<evidence type="ECO:0000259" key="4">
    <source>
        <dbReference type="PROSITE" id="PS50102"/>
    </source>
</evidence>
<dbReference type="InterPro" id="IPR000504">
    <property type="entry name" value="RRM_dom"/>
</dbReference>
<feature type="domain" description="RRM" evidence="4">
    <location>
        <begin position="146"/>
        <end position="223"/>
    </location>
</feature>
<dbReference type="Gene3D" id="3.30.70.330">
    <property type="match status" value="1"/>
</dbReference>
<accession>A0A0G4GT11</accession>
<feature type="compositionally biased region" description="Gly residues" evidence="3">
    <location>
        <begin position="14"/>
        <end position="42"/>
    </location>
</feature>
<name>A0A0G4GT11_9ALVE</name>
<evidence type="ECO:0000256" key="2">
    <source>
        <dbReference type="PROSITE-ProRule" id="PRU00176"/>
    </source>
</evidence>
<dbReference type="GO" id="GO:0005634">
    <property type="term" value="C:nucleus"/>
    <property type="evidence" value="ECO:0007669"/>
    <property type="project" value="TreeGrafter"/>
</dbReference>
<dbReference type="InterPro" id="IPR035979">
    <property type="entry name" value="RBD_domain_sf"/>
</dbReference>
<dbReference type="InterPro" id="IPR051229">
    <property type="entry name" value="ALYREF_mRNA_export"/>
</dbReference>